<sequence>MVHSRILVGHRCNDSLRLQRSLGRSPIALFPVAGEIRRYRRQSLQPRTGHALQFYPSSGTTLLLPHGLPLSSLQKSFYLIQGKNHLHSLGIVITIPRMYHSLLLGTPSFPLCTLKGLSWQQDLGPPLGTIRRRSGLDDRQSGQSGAEVVSALTSPRTLVTLTRAPDISWGLYYIEL</sequence>
<proteinExistence type="predicted"/>
<comment type="caution">
    <text evidence="1">The sequence shown here is derived from an EMBL/GenBank/DDBJ whole genome shotgun (WGS) entry which is preliminary data.</text>
</comment>
<keyword evidence="2" id="KW-1185">Reference proteome</keyword>
<reference evidence="1 2" key="1">
    <citation type="journal article" date="2021" name="Hortic Res">
        <title>High-quality reference genome and annotation aids understanding of berry development for evergreen blueberry (Vaccinium darrowii).</title>
        <authorList>
            <person name="Yu J."/>
            <person name="Hulse-Kemp A.M."/>
            <person name="Babiker E."/>
            <person name="Staton M."/>
        </authorList>
    </citation>
    <scope>NUCLEOTIDE SEQUENCE [LARGE SCALE GENOMIC DNA]</scope>
    <source>
        <strain evidence="2">cv. NJ 8807/NJ 8810</strain>
        <tissue evidence="1">Young leaf</tissue>
    </source>
</reference>
<organism evidence="1 2">
    <name type="scientific">Vaccinium darrowii</name>
    <dbReference type="NCBI Taxonomy" id="229202"/>
    <lineage>
        <taxon>Eukaryota</taxon>
        <taxon>Viridiplantae</taxon>
        <taxon>Streptophyta</taxon>
        <taxon>Embryophyta</taxon>
        <taxon>Tracheophyta</taxon>
        <taxon>Spermatophyta</taxon>
        <taxon>Magnoliopsida</taxon>
        <taxon>eudicotyledons</taxon>
        <taxon>Gunneridae</taxon>
        <taxon>Pentapetalae</taxon>
        <taxon>asterids</taxon>
        <taxon>Ericales</taxon>
        <taxon>Ericaceae</taxon>
        <taxon>Vaccinioideae</taxon>
        <taxon>Vaccinieae</taxon>
        <taxon>Vaccinium</taxon>
    </lineage>
</organism>
<protein>
    <submittedName>
        <fullName evidence="1">Uncharacterized protein</fullName>
    </submittedName>
</protein>
<name>A0ACB7WXG5_9ERIC</name>
<dbReference type="EMBL" id="CM037152">
    <property type="protein sequence ID" value="KAH7832920.1"/>
    <property type="molecule type" value="Genomic_DNA"/>
</dbReference>
<evidence type="ECO:0000313" key="1">
    <source>
        <dbReference type="EMBL" id="KAH7832920.1"/>
    </source>
</evidence>
<dbReference type="Proteomes" id="UP000828048">
    <property type="component" value="Chromosome 2"/>
</dbReference>
<evidence type="ECO:0000313" key="2">
    <source>
        <dbReference type="Proteomes" id="UP000828048"/>
    </source>
</evidence>
<gene>
    <name evidence="1" type="ORF">Vadar_001333</name>
</gene>
<accession>A0ACB7WXG5</accession>